<feature type="region of interest" description="Disordered" evidence="1">
    <location>
        <begin position="471"/>
        <end position="533"/>
    </location>
</feature>
<feature type="signal peptide" evidence="2">
    <location>
        <begin position="1"/>
        <end position="24"/>
    </location>
</feature>
<evidence type="ECO:0000256" key="2">
    <source>
        <dbReference type="SAM" id="SignalP"/>
    </source>
</evidence>
<evidence type="ECO:0000313" key="3">
    <source>
        <dbReference type="EMBL" id="KAE9966328.1"/>
    </source>
</evidence>
<dbReference type="EMBL" id="WNWS01000524">
    <property type="protein sequence ID" value="KAE9966328.1"/>
    <property type="molecule type" value="Genomic_DNA"/>
</dbReference>
<feature type="compositionally biased region" description="Polar residues" evidence="1">
    <location>
        <begin position="494"/>
        <end position="519"/>
    </location>
</feature>
<proteinExistence type="predicted"/>
<feature type="chain" id="PRO_5034643848" evidence="2">
    <location>
        <begin position="25"/>
        <end position="596"/>
    </location>
</feature>
<dbReference type="AlphaFoldDB" id="A0A8H3UAZ1"/>
<comment type="caution">
    <text evidence="3">The sequence shown here is derived from an EMBL/GenBank/DDBJ whole genome shotgun (WGS) entry which is preliminary data.</text>
</comment>
<accession>A0A8H3UAZ1</accession>
<reference evidence="3 4" key="1">
    <citation type="submission" date="2018-12" db="EMBL/GenBank/DDBJ databases">
        <title>Venturia inaequalis Genome Resource.</title>
        <authorList>
            <person name="Lichtner F.J."/>
        </authorList>
    </citation>
    <scope>NUCLEOTIDE SEQUENCE [LARGE SCALE GENOMIC DNA]</scope>
    <source>
        <strain evidence="3 4">120213</strain>
    </source>
</reference>
<keyword evidence="2" id="KW-0732">Signal</keyword>
<evidence type="ECO:0000256" key="1">
    <source>
        <dbReference type="SAM" id="MobiDB-lite"/>
    </source>
</evidence>
<feature type="compositionally biased region" description="Low complexity" evidence="1">
    <location>
        <begin position="520"/>
        <end position="532"/>
    </location>
</feature>
<gene>
    <name evidence="3" type="ORF">EG328_009001</name>
</gene>
<feature type="compositionally biased region" description="Low complexity" evidence="1">
    <location>
        <begin position="471"/>
        <end position="493"/>
    </location>
</feature>
<name>A0A8H3UAZ1_VENIN</name>
<dbReference type="Proteomes" id="UP000447873">
    <property type="component" value="Unassembled WGS sequence"/>
</dbReference>
<sequence>MPRIWKFGPALGLLASVMPSGSQALPTDVFQASIQTNGHIDEGHSTTVAVPSFQATAQLHSAQGRSIPVFIATESPLVTVSTVWVEENVTVIVTAHVTPTSSSPSEYSWTTATTPCLHGGNDWSSASEHSWTTATTPCLHDDDDSIIKPNMPGKRAVVMREPDVSTVWVEENVTITVNVLPSTGDTSQHSWTTATTPCLHDDDGSIIKPNIPGKRAVVVREPITTTVVVEEVFVITEEIVFVTITDSSSAVLDLSSMISNYNPTSTFTVGVSPPTPTDVPVPKTSSLSFVLPPIPHTSASPIKPEDVPGYWLKGGIVSTAGQAVLRRHAESSSVTTDYTHDVHPTIQANQWLRQFRNIVRKEDTTNSSTCVSTIPTLAAATTSCSTADAEEALGLKGSWAKYNRAREWLRRLVQRSDAPTVAKRDIRTSVIRTFSLKDFPPMTVYQLIDDFEGSAAPTTWTTSLFSRSHAADSVSTTSSGTTTRASHSASTPSLQGSSSLQGTALPSGTRSTTIWPDSATSWNPPSSPTPTSLEWDWWKGTKWQKNMAAEKRVRSAAAEAVEQKVEMSGWKRAEHDVNPWVITFGVVLAALTFALL</sequence>
<organism evidence="3 4">
    <name type="scientific">Venturia inaequalis</name>
    <name type="common">Apple scab fungus</name>
    <dbReference type="NCBI Taxonomy" id="5025"/>
    <lineage>
        <taxon>Eukaryota</taxon>
        <taxon>Fungi</taxon>
        <taxon>Dikarya</taxon>
        <taxon>Ascomycota</taxon>
        <taxon>Pezizomycotina</taxon>
        <taxon>Dothideomycetes</taxon>
        <taxon>Pleosporomycetidae</taxon>
        <taxon>Venturiales</taxon>
        <taxon>Venturiaceae</taxon>
        <taxon>Venturia</taxon>
    </lineage>
</organism>
<evidence type="ECO:0000313" key="4">
    <source>
        <dbReference type="Proteomes" id="UP000447873"/>
    </source>
</evidence>
<protein>
    <submittedName>
        <fullName evidence="3">Uncharacterized protein</fullName>
    </submittedName>
</protein>